<protein>
    <recommendedName>
        <fullName evidence="2">Disintegrin domain-containing protein</fullName>
    </recommendedName>
</protein>
<accession>A0A511STV4</accession>
<evidence type="ECO:0000259" key="2">
    <source>
        <dbReference type="SMART" id="SM00050"/>
    </source>
</evidence>
<reference evidence="3 4" key="1">
    <citation type="submission" date="2019-07" db="EMBL/GenBank/DDBJ databases">
        <title>Whole genome shotgun sequence of Myxococcus fulvus NBRC 100333.</title>
        <authorList>
            <person name="Hosoyama A."/>
            <person name="Uohara A."/>
            <person name="Ohji S."/>
            <person name="Ichikawa N."/>
        </authorList>
    </citation>
    <scope>NUCLEOTIDE SEQUENCE [LARGE SCALE GENOMIC DNA]</scope>
    <source>
        <strain evidence="3 4">NBRC 100333</strain>
    </source>
</reference>
<feature type="compositionally biased region" description="Low complexity" evidence="1">
    <location>
        <begin position="1593"/>
        <end position="1628"/>
    </location>
</feature>
<comment type="caution">
    <text evidence="3">The sequence shown here is derived from an EMBL/GenBank/DDBJ whole genome shotgun (WGS) entry which is preliminary data.</text>
</comment>
<organism evidence="3 4">
    <name type="scientific">Myxococcus fulvus</name>
    <dbReference type="NCBI Taxonomy" id="33"/>
    <lineage>
        <taxon>Bacteria</taxon>
        <taxon>Pseudomonadati</taxon>
        <taxon>Myxococcota</taxon>
        <taxon>Myxococcia</taxon>
        <taxon>Myxococcales</taxon>
        <taxon>Cystobacterineae</taxon>
        <taxon>Myxococcaceae</taxon>
        <taxon>Myxococcus</taxon>
    </lineage>
</organism>
<name>A0A511STV4_MYXFU</name>
<sequence length="1695" mass="172113">MPSISIVSSRLSALGGGVLLAVWLGMTGCRPSDPPPSSPEVSRGPSASVSVPLDVQGVVRRAERAFRVAREGGFTGDQGTYALRVDPGGTARLSPRHLEVVEGGAAKTRSKPVTGAPLSVRTVAVSRGGRSLLGALEVSVREDGALSLSRGAVVEVLENDDGGMEQRWEWARAPEGEGDLEVRVAVEGLAYAGRTEHGHHFVDPVTKLGARYGLATWVDAAGRRTAVETVRDGEVLVMRVPTRVLEDSSWPAMLDPLVSPEIEVDVPVPVPNALSNTRAAVAFGGGRYLVAWENRIFTQDELFFARVDAADGRVLDVGSLVLAAGTGDQRSVAVASNGQDFLLAWEDAQVHPTTGPYSDLKGARVRGSDGRVLDGAWLNLSVAAGDERRPAIASDGTDYLVVWEDERRSNNTYDVYGTRVRASDGAILDVGGRMLAGGSGSTNHWLPQVGYARGNYLLTFTNGRLWGMRLRASDLGSLDGGGFVISSLAGIQASGKVAFDGNLFLVVWSDFRNGSSNPDVFGARVTLDGAVLDPSGLGISTAAQRQEAASVASNGNGFLVAWQHTVATNVTDLHAATVGSNGTVGSSFALGVAAASSDQERQPALASDGTRYFVAWHEVRSTSHILVSGARVEASGAMLDSEQVLSVDVSRELVPAVAHASGTYLVVWQDDRARAKVADILAVRVRASDGVVLDASPLLIATTASLEELPSVASDGHQFLVVFQRRTEGVSGSSDIFGVRVGADGAVLDATPIPISTAATDQTTPSVGFSGGYYLVAWTDLRVNPQRSDVFGARVRASDGVVMEPQGFAVSGQALQERRPVVASGNGQFFVAWEDERNFPYSGDIFGARVRASDGVVLDPQGIALATETYGEKSPTVAFDGNNYLVAWEDLRVVLTTVQGRRVRAADGVVVDPSALLLATEVVYQRQPTLGFDGTRYLLTWHRGSVNYSQHALHGRRFSPQMSPVDPSSFLITDTTSSGAGRIGVASSGPGRFLVAYNDYRQFARIRARLVTDPLENGAECSTAGQCSSGFCVDGVCCDGACGGGVEADCQACAVGAGGAEDGACGPVRAEVQTVCRPVSGPCDAAESCDGVEVECPADGFVAAGVECRPAARVCDAVEVCGGDSAECPEDVLEVDGTSCDDASACTREDSCQSGVCMGSDPVVCTVDDACQVPGTCDAATGTCSAPMNVPDGTACDDGNACTQVDACLGGRCAGAEPWVCSAPNPCMKPGTCDAATGQCSPPMPVDDGTACDDGNACTQVDSCQAGACTGASPVVCTAGDSCHVAGTCDAATGQCSPPVPVVDGTACDDGNACTQVDTCQTGVCAGANPVVCSSGDACLAAGTCDVATGRCSPPMPVVDGTACDDGNACTRSDTCRSGACTGSNPVVCVAGDACHTAGTCDASTGQCSPPVPAEDGSSCDDGNACTQLDTCRAGACTGANPVVCATGDACHTAGTCDGSTGQCSPPVPVVDGTSCDDGNACTRIDSCQAGACAGAAPVICGASDSCHEAGVCNPLTGSCSNPEREDGAECAGGSCQSGVCIPVPDAGSEDAGVPDAGGDEDAGTPDASSAPDAGDEDAGTPDASSEPDAGADDAGIGPDAGAPDSGADDAGATDAGGDTDAGIAPDAGHVDADGDGQTSGDAGTQDGGPGGPFVPAPEEPLGCGCGSSSDSSNLGLLTLLAGAVLLRASRRRHI</sequence>
<dbReference type="Proteomes" id="UP000321514">
    <property type="component" value="Unassembled WGS sequence"/>
</dbReference>
<dbReference type="Gene3D" id="4.10.70.10">
    <property type="entry name" value="Disintegrin domain"/>
    <property type="match status" value="1"/>
</dbReference>
<dbReference type="InterPro" id="IPR036436">
    <property type="entry name" value="Disintegrin_dom_sf"/>
</dbReference>
<dbReference type="EMBL" id="BJXR01000006">
    <property type="protein sequence ID" value="GEN05340.1"/>
    <property type="molecule type" value="Genomic_DNA"/>
</dbReference>
<dbReference type="SUPFAM" id="SSF57552">
    <property type="entry name" value="Blood coagulation inhibitor (disintegrin)"/>
    <property type="match status" value="1"/>
</dbReference>
<gene>
    <name evidence="3" type="ORF">MFU01_03770</name>
</gene>
<feature type="domain" description="Disintegrin" evidence="2">
    <location>
        <begin position="1084"/>
        <end position="1134"/>
    </location>
</feature>
<dbReference type="SMART" id="SM00050">
    <property type="entry name" value="DISIN"/>
    <property type="match status" value="1"/>
</dbReference>
<evidence type="ECO:0000256" key="1">
    <source>
        <dbReference type="SAM" id="MobiDB-lite"/>
    </source>
</evidence>
<evidence type="ECO:0000313" key="3">
    <source>
        <dbReference type="EMBL" id="GEN05340.1"/>
    </source>
</evidence>
<proteinExistence type="predicted"/>
<feature type="region of interest" description="Disordered" evidence="1">
    <location>
        <begin position="30"/>
        <end position="49"/>
    </location>
</feature>
<dbReference type="InterPro" id="IPR001762">
    <property type="entry name" value="Disintegrin_dom"/>
</dbReference>
<evidence type="ECO:0000313" key="4">
    <source>
        <dbReference type="Proteomes" id="UP000321514"/>
    </source>
</evidence>
<feature type="region of interest" description="Disordered" evidence="1">
    <location>
        <begin position="1547"/>
        <end position="1669"/>
    </location>
</feature>